<name>A0AAV9HVY3_9PEZI</name>
<accession>A0AAV9HVY3</accession>
<protein>
    <submittedName>
        <fullName evidence="2">Uncharacterized protein</fullName>
    </submittedName>
</protein>
<dbReference type="AlphaFoldDB" id="A0AAV9HVY3"/>
<proteinExistence type="predicted"/>
<organism evidence="2 3">
    <name type="scientific">Cladorrhinum samala</name>
    <dbReference type="NCBI Taxonomy" id="585594"/>
    <lineage>
        <taxon>Eukaryota</taxon>
        <taxon>Fungi</taxon>
        <taxon>Dikarya</taxon>
        <taxon>Ascomycota</taxon>
        <taxon>Pezizomycotina</taxon>
        <taxon>Sordariomycetes</taxon>
        <taxon>Sordariomycetidae</taxon>
        <taxon>Sordariales</taxon>
        <taxon>Podosporaceae</taxon>
        <taxon>Cladorrhinum</taxon>
    </lineage>
</organism>
<sequence>MEAARRSQGSSLSLMVLVSLSISFFLSILSFPGTPFPSPYHSLLTPPSHPLPLLLLRVTREINKRGSVHSLDKAPGNETMENGWMDATQMGSERGITRANKKPTAIKFMERKSFFPHVLFDPIFFSWPFLPTNSVKGPGPSWG</sequence>
<keyword evidence="1" id="KW-1133">Transmembrane helix</keyword>
<evidence type="ECO:0000313" key="2">
    <source>
        <dbReference type="EMBL" id="KAK4464876.1"/>
    </source>
</evidence>
<evidence type="ECO:0000313" key="3">
    <source>
        <dbReference type="Proteomes" id="UP001321749"/>
    </source>
</evidence>
<reference evidence="2" key="2">
    <citation type="submission" date="2023-06" db="EMBL/GenBank/DDBJ databases">
        <authorList>
            <consortium name="Lawrence Berkeley National Laboratory"/>
            <person name="Mondo S.J."/>
            <person name="Hensen N."/>
            <person name="Bonometti L."/>
            <person name="Westerberg I."/>
            <person name="Brannstrom I.O."/>
            <person name="Guillou S."/>
            <person name="Cros-Aarteil S."/>
            <person name="Calhoun S."/>
            <person name="Haridas S."/>
            <person name="Kuo A."/>
            <person name="Pangilinan J."/>
            <person name="Riley R."/>
            <person name="Labutti K."/>
            <person name="Andreopoulos B."/>
            <person name="Lipzen A."/>
            <person name="Chen C."/>
            <person name="Yanf M."/>
            <person name="Daum C."/>
            <person name="Ng V."/>
            <person name="Clum A."/>
            <person name="Steindorff A."/>
            <person name="Ohm R."/>
            <person name="Martin F."/>
            <person name="Silar P."/>
            <person name="Natvig D."/>
            <person name="Lalanne C."/>
            <person name="Gautier V."/>
            <person name="Ament-Velasquez S.L."/>
            <person name="Kruys A."/>
            <person name="Hutchinson M.I."/>
            <person name="Powell A.J."/>
            <person name="Barry K."/>
            <person name="Miller A.N."/>
            <person name="Grigoriev I.V."/>
            <person name="Debuchy R."/>
            <person name="Gladieux P."/>
            <person name="Thoren M.H."/>
            <person name="Johannesson H."/>
        </authorList>
    </citation>
    <scope>NUCLEOTIDE SEQUENCE</scope>
    <source>
        <strain evidence="2">PSN324</strain>
    </source>
</reference>
<comment type="caution">
    <text evidence="2">The sequence shown here is derived from an EMBL/GenBank/DDBJ whole genome shotgun (WGS) entry which is preliminary data.</text>
</comment>
<feature type="transmembrane region" description="Helical" evidence="1">
    <location>
        <begin position="12"/>
        <end position="31"/>
    </location>
</feature>
<dbReference type="Proteomes" id="UP001321749">
    <property type="component" value="Unassembled WGS sequence"/>
</dbReference>
<evidence type="ECO:0000256" key="1">
    <source>
        <dbReference type="SAM" id="Phobius"/>
    </source>
</evidence>
<dbReference type="EMBL" id="MU864944">
    <property type="protein sequence ID" value="KAK4464876.1"/>
    <property type="molecule type" value="Genomic_DNA"/>
</dbReference>
<reference evidence="2" key="1">
    <citation type="journal article" date="2023" name="Mol. Phylogenet. Evol.">
        <title>Genome-scale phylogeny and comparative genomics of the fungal order Sordariales.</title>
        <authorList>
            <person name="Hensen N."/>
            <person name="Bonometti L."/>
            <person name="Westerberg I."/>
            <person name="Brannstrom I.O."/>
            <person name="Guillou S."/>
            <person name="Cros-Aarteil S."/>
            <person name="Calhoun S."/>
            <person name="Haridas S."/>
            <person name="Kuo A."/>
            <person name="Mondo S."/>
            <person name="Pangilinan J."/>
            <person name="Riley R."/>
            <person name="LaButti K."/>
            <person name="Andreopoulos B."/>
            <person name="Lipzen A."/>
            <person name="Chen C."/>
            <person name="Yan M."/>
            <person name="Daum C."/>
            <person name="Ng V."/>
            <person name="Clum A."/>
            <person name="Steindorff A."/>
            <person name="Ohm R.A."/>
            <person name="Martin F."/>
            <person name="Silar P."/>
            <person name="Natvig D.O."/>
            <person name="Lalanne C."/>
            <person name="Gautier V."/>
            <person name="Ament-Velasquez S.L."/>
            <person name="Kruys A."/>
            <person name="Hutchinson M.I."/>
            <person name="Powell A.J."/>
            <person name="Barry K."/>
            <person name="Miller A.N."/>
            <person name="Grigoriev I.V."/>
            <person name="Debuchy R."/>
            <person name="Gladieux P."/>
            <person name="Hiltunen Thoren M."/>
            <person name="Johannesson H."/>
        </authorList>
    </citation>
    <scope>NUCLEOTIDE SEQUENCE</scope>
    <source>
        <strain evidence="2">PSN324</strain>
    </source>
</reference>
<gene>
    <name evidence="2" type="ORF">QBC42DRAFT_262527</name>
</gene>
<keyword evidence="1" id="KW-0472">Membrane</keyword>
<keyword evidence="3" id="KW-1185">Reference proteome</keyword>
<keyword evidence="1" id="KW-0812">Transmembrane</keyword>